<name>A0A9Q8LDY9_PASFU</name>
<organism evidence="2 3">
    <name type="scientific">Passalora fulva</name>
    <name type="common">Tomato leaf mold</name>
    <name type="synonym">Cladosporium fulvum</name>
    <dbReference type="NCBI Taxonomy" id="5499"/>
    <lineage>
        <taxon>Eukaryota</taxon>
        <taxon>Fungi</taxon>
        <taxon>Dikarya</taxon>
        <taxon>Ascomycota</taxon>
        <taxon>Pezizomycotina</taxon>
        <taxon>Dothideomycetes</taxon>
        <taxon>Dothideomycetidae</taxon>
        <taxon>Mycosphaerellales</taxon>
        <taxon>Mycosphaerellaceae</taxon>
        <taxon>Fulvia</taxon>
    </lineage>
</organism>
<gene>
    <name evidence="2" type="ORF">CLAFUR5_08717</name>
</gene>
<keyword evidence="1" id="KW-0472">Membrane</keyword>
<accession>A0A9Q8LDY9</accession>
<dbReference type="RefSeq" id="XP_047760022.1">
    <property type="nucleotide sequence ID" value="XM_047907865.1"/>
</dbReference>
<dbReference type="PANTHER" id="PTHR38848:SF3">
    <property type="entry name" value="G-PROTEIN COUPLED RECEPTORS FAMILY 3 PROFILE DOMAIN-CONTAINING PROTEIN"/>
    <property type="match status" value="1"/>
</dbReference>
<dbReference type="AlphaFoldDB" id="A0A9Q8LDY9"/>
<protein>
    <submittedName>
        <fullName evidence="2">Uncharacterized protein</fullName>
    </submittedName>
</protein>
<keyword evidence="1" id="KW-1133">Transmembrane helix</keyword>
<evidence type="ECO:0000313" key="2">
    <source>
        <dbReference type="EMBL" id="UJO15656.1"/>
    </source>
</evidence>
<dbReference type="OMA" id="LACDIFY"/>
<dbReference type="GeneID" id="71988595"/>
<evidence type="ECO:0000256" key="1">
    <source>
        <dbReference type="SAM" id="Phobius"/>
    </source>
</evidence>
<proteinExistence type="predicted"/>
<keyword evidence="1" id="KW-0812">Transmembrane</keyword>
<keyword evidence="3" id="KW-1185">Reference proteome</keyword>
<feature type="transmembrane region" description="Helical" evidence="1">
    <location>
        <begin position="208"/>
        <end position="232"/>
    </location>
</feature>
<feature type="transmembrane region" description="Helical" evidence="1">
    <location>
        <begin position="20"/>
        <end position="39"/>
    </location>
</feature>
<dbReference type="KEGG" id="ffu:CLAFUR5_08717"/>
<dbReference type="Proteomes" id="UP000756132">
    <property type="component" value="Chromosome 3"/>
</dbReference>
<reference evidence="2" key="2">
    <citation type="journal article" date="2022" name="Microb. Genom.">
        <title>A chromosome-scale genome assembly of the tomato pathogen Cladosporium fulvum reveals a compartmentalized genome architecture and the presence of a dispensable chromosome.</title>
        <authorList>
            <person name="Zaccaron A.Z."/>
            <person name="Chen L.H."/>
            <person name="Samaras A."/>
            <person name="Stergiopoulos I."/>
        </authorList>
    </citation>
    <scope>NUCLEOTIDE SEQUENCE</scope>
    <source>
        <strain evidence="2">Race5_Kim</strain>
    </source>
</reference>
<dbReference type="PANTHER" id="PTHR38848">
    <property type="entry name" value="G-PROTEIN COUPLED RECEPTORS FAMILY 3 PROFILE DOMAIN-CONTAINING PROTEIN"/>
    <property type="match status" value="1"/>
</dbReference>
<dbReference type="EMBL" id="CP090165">
    <property type="protein sequence ID" value="UJO15656.1"/>
    <property type="molecule type" value="Genomic_DNA"/>
</dbReference>
<feature type="transmembrane region" description="Helical" evidence="1">
    <location>
        <begin position="51"/>
        <end position="75"/>
    </location>
</feature>
<feature type="transmembrane region" description="Helical" evidence="1">
    <location>
        <begin position="166"/>
        <end position="188"/>
    </location>
</feature>
<evidence type="ECO:0000313" key="3">
    <source>
        <dbReference type="Proteomes" id="UP000756132"/>
    </source>
</evidence>
<feature type="transmembrane region" description="Helical" evidence="1">
    <location>
        <begin position="127"/>
        <end position="146"/>
    </location>
</feature>
<dbReference type="OrthoDB" id="3210850at2759"/>
<reference evidence="2" key="1">
    <citation type="submission" date="2021-12" db="EMBL/GenBank/DDBJ databases">
        <authorList>
            <person name="Zaccaron A."/>
            <person name="Stergiopoulos I."/>
        </authorList>
    </citation>
    <scope>NUCLEOTIDE SEQUENCE</scope>
    <source>
        <strain evidence="2">Race5_Kim</strain>
    </source>
</reference>
<sequence>MAIISDENPVRTEYHVAADVVSLVVSSLALPVVALLVWGRWPKGGREGLTVATALCLLCYVTTFLYIVAVTLMMHVQWERTEELCNAMMIVCMLLHNSSKASEFAFLIERAYVISWKRKPRRKTPEYVLSSLLIILPYIATTIVAIRFRIAYMVNAQICIIGLEYFAIGSMLSVELLAQLVLTLRFLVPLITVHRKGNGLMLPLRNAVVRTVVGCAITMLLNVAVKISLLLFDGMPAWLCYLGCKVEALLAACVLHWITKPVLADEEREAQRRFGDECDDDSSDSSKEMDLQEMLGLPAGGHATDRSKE</sequence>